<reference evidence="6" key="2">
    <citation type="submission" date="2024-04" db="EMBL/GenBank/DDBJ databases">
        <authorList>
            <person name="Chen Y."/>
            <person name="Shah S."/>
            <person name="Dougan E. K."/>
            <person name="Thang M."/>
            <person name="Chan C."/>
        </authorList>
    </citation>
    <scope>NUCLEOTIDE SEQUENCE [LARGE SCALE GENOMIC DNA]</scope>
</reference>
<dbReference type="SUPFAM" id="SSF52540">
    <property type="entry name" value="P-loop containing nucleoside triphosphate hydrolases"/>
    <property type="match status" value="2"/>
</dbReference>
<dbReference type="Gene3D" id="3.40.50.300">
    <property type="entry name" value="P-loop containing nucleotide triphosphate hydrolases"/>
    <property type="match status" value="2"/>
</dbReference>
<keyword evidence="2" id="KW-0811">Translocation</keyword>
<name>A0A9P1BW19_9DINO</name>
<dbReference type="Proteomes" id="UP001152797">
    <property type="component" value="Unassembled WGS sequence"/>
</dbReference>
<evidence type="ECO:0000259" key="4">
    <source>
        <dbReference type="PROSITE" id="PS51196"/>
    </source>
</evidence>
<feature type="domain" description="VWFA" evidence="3">
    <location>
        <begin position="785"/>
        <end position="921"/>
    </location>
</feature>
<sequence>MNELLNKASGGHTGVQYLLNLGQFLMQLKDDGGTMDDGTMSRSAVAKRIASEFKQFENVQNMFWNQAVQKMQKAPEECVKDMNAKSILDDGEVLLDEGDLKNGLGSFWDHYNEMLNQSLDRQIQLEDIVSKCLEEVAMLRKRHNVGGDVLDPLSIKESLPRLLAHVFVHYSITATGDEFMSFLATNRLDSKGLDMQALLGGIKTPHNIQVLAILRFFGFGERSDRKNILPNQLVQVETGGGKSLILGAAATVFAMLGFDVRDACYSDYLSSRDAKDFHPTFSDFQVAPRIKYSKITTFSEDMVAAKGDVRSLTLELFAGKSLKSKVVASQVDVSKNQILLVDEVDVFMGPEFVAKTHDQVARLQHPGARKVLENLWQRREEAQTLQAADKLCFDVKTGEAYKNLVKSFKTFEVVIESQVRMMCVDLHDYMQKTHPMPEFNPVQGCVGYKVQDRIDCDAVFGYKSAFAYLEDQKKLNKTEAKMNEALSMLVPCGQFSYTKIHPRHIFGVSGTVEQLQPFQRQEVKKHGLHVFTTMPSVYGQSKFRFLEQADAIKVVPAANFFQEIALATQEKVKEKRAIIVFFESHRLLEEFRRSQFFAKLPSPEILVEGLSYDDKANIIKKAANTGQITLATAPFGRGSDFVSYDDKLQERGGVHVLQTFPSADASEEVQFQGRTARQGKKGSYSLILREEDVQQKLGLAADILHDGQGKGYQKMKSARAQKSAERFASLTSDLQEAHEKDVLSHALLDALVAGDRKKATDAYLDFYKTWMQSHVATSARSAAHHYVICLDDSGSMSYGQKFEAAQRAVEDFATQAALKNQGTSSAMSLVIFDHDARVVCNQTPLDQHASCTNAITYQGGGTEFSRPLNHSMQLVRGNKDKYDKQFILFYTDGEAAFPQAEADLMKRFRDTGENLEFFAVAENRAPALDLICKALYPWSPLSDHCLSQVSPEEISGAMQETLRRMNMAFVQA</sequence>
<keyword evidence="8" id="KW-1185">Reference proteome</keyword>
<dbReference type="GO" id="GO:0006886">
    <property type="term" value="P:intracellular protein transport"/>
    <property type="evidence" value="ECO:0007669"/>
    <property type="project" value="InterPro"/>
</dbReference>
<dbReference type="InterPro" id="IPR000185">
    <property type="entry name" value="SecA"/>
</dbReference>
<dbReference type="CDD" id="cd00198">
    <property type="entry name" value="vWFA"/>
    <property type="match status" value="1"/>
</dbReference>
<dbReference type="EMBL" id="CAMXCT030000561">
    <property type="protein sequence ID" value="CAL4767826.1"/>
    <property type="molecule type" value="Genomic_DNA"/>
</dbReference>
<accession>A0A9P1BW19</accession>
<keyword evidence="1" id="KW-0813">Transport</keyword>
<evidence type="ECO:0000313" key="8">
    <source>
        <dbReference type="Proteomes" id="UP001152797"/>
    </source>
</evidence>
<dbReference type="GO" id="GO:0017038">
    <property type="term" value="P:protein import"/>
    <property type="evidence" value="ECO:0007669"/>
    <property type="project" value="InterPro"/>
</dbReference>
<evidence type="ECO:0000256" key="2">
    <source>
        <dbReference type="ARBA" id="ARBA00023010"/>
    </source>
</evidence>
<dbReference type="InterPro" id="IPR027417">
    <property type="entry name" value="P-loop_NTPase"/>
</dbReference>
<reference evidence="5" key="1">
    <citation type="submission" date="2022-10" db="EMBL/GenBank/DDBJ databases">
        <authorList>
            <person name="Chen Y."/>
            <person name="Dougan E. K."/>
            <person name="Chan C."/>
            <person name="Rhodes N."/>
            <person name="Thang M."/>
        </authorList>
    </citation>
    <scope>NUCLEOTIDE SEQUENCE</scope>
</reference>
<dbReference type="InterPro" id="IPR011115">
    <property type="entry name" value="SecA_DEAD"/>
</dbReference>
<comment type="caution">
    <text evidence="5">The sequence shown here is derived from an EMBL/GenBank/DDBJ whole genome shotgun (WGS) entry which is preliminary data.</text>
</comment>
<protein>
    <submittedName>
        <fullName evidence="7">Chloroplast protein-transporting ATPase</fullName>
    </submittedName>
</protein>
<dbReference type="GO" id="GO:0005524">
    <property type="term" value="F:ATP binding"/>
    <property type="evidence" value="ECO:0007669"/>
    <property type="project" value="InterPro"/>
</dbReference>
<organism evidence="5">
    <name type="scientific">Cladocopium goreaui</name>
    <dbReference type="NCBI Taxonomy" id="2562237"/>
    <lineage>
        <taxon>Eukaryota</taxon>
        <taxon>Sar</taxon>
        <taxon>Alveolata</taxon>
        <taxon>Dinophyceae</taxon>
        <taxon>Suessiales</taxon>
        <taxon>Symbiodiniaceae</taxon>
        <taxon>Cladocopium</taxon>
    </lineage>
</organism>
<dbReference type="Pfam" id="PF13519">
    <property type="entry name" value="VWA_2"/>
    <property type="match status" value="1"/>
</dbReference>
<dbReference type="InterPro" id="IPR014018">
    <property type="entry name" value="SecA_motor_DEAD"/>
</dbReference>
<feature type="domain" description="SecA family profile" evidence="4">
    <location>
        <begin position="93"/>
        <end position="719"/>
    </location>
</feature>
<dbReference type="PROSITE" id="PS50234">
    <property type="entry name" value="VWFA"/>
    <property type="match status" value="1"/>
</dbReference>
<dbReference type="EMBL" id="CAMXCT020000561">
    <property type="protein sequence ID" value="CAL1133889.1"/>
    <property type="molecule type" value="Genomic_DNA"/>
</dbReference>
<dbReference type="AlphaFoldDB" id="A0A9P1BW19"/>
<dbReference type="Pfam" id="PF07517">
    <property type="entry name" value="SecA_DEAD"/>
    <property type="match status" value="1"/>
</dbReference>
<gene>
    <name evidence="5" type="ORF">C1SCF055_LOCUS8381</name>
</gene>
<dbReference type="PANTHER" id="PTHR30612">
    <property type="entry name" value="SECA INNER MEMBRANE COMPONENT OF SEC PROTEIN SECRETION SYSTEM"/>
    <property type="match status" value="1"/>
</dbReference>
<dbReference type="PANTHER" id="PTHR30612:SF0">
    <property type="entry name" value="CHLOROPLAST PROTEIN-TRANSPORTING ATPASE"/>
    <property type="match status" value="1"/>
</dbReference>
<dbReference type="EMBL" id="CAMXCT010000561">
    <property type="protein sequence ID" value="CAI3980514.1"/>
    <property type="molecule type" value="Genomic_DNA"/>
</dbReference>
<dbReference type="InterPro" id="IPR036465">
    <property type="entry name" value="vWFA_dom_sf"/>
</dbReference>
<dbReference type="Gene3D" id="3.40.50.410">
    <property type="entry name" value="von Willebrand factor, type A domain"/>
    <property type="match status" value="1"/>
</dbReference>
<keyword evidence="1" id="KW-0653">Protein transport</keyword>
<proteinExistence type="predicted"/>
<dbReference type="GO" id="GO:0016020">
    <property type="term" value="C:membrane"/>
    <property type="evidence" value="ECO:0007669"/>
    <property type="project" value="InterPro"/>
</dbReference>
<dbReference type="GO" id="GO:0006605">
    <property type="term" value="P:protein targeting"/>
    <property type="evidence" value="ECO:0007669"/>
    <property type="project" value="InterPro"/>
</dbReference>
<dbReference type="OrthoDB" id="416774at2759"/>
<dbReference type="InterPro" id="IPR002035">
    <property type="entry name" value="VWF_A"/>
</dbReference>
<dbReference type="PROSITE" id="PS51196">
    <property type="entry name" value="SECA_MOTOR_DEAD"/>
    <property type="match status" value="1"/>
</dbReference>
<evidence type="ECO:0000256" key="1">
    <source>
        <dbReference type="ARBA" id="ARBA00022927"/>
    </source>
</evidence>
<dbReference type="SUPFAM" id="SSF53300">
    <property type="entry name" value="vWA-like"/>
    <property type="match status" value="1"/>
</dbReference>
<evidence type="ECO:0000313" key="7">
    <source>
        <dbReference type="EMBL" id="CAL4767826.1"/>
    </source>
</evidence>
<evidence type="ECO:0000259" key="3">
    <source>
        <dbReference type="PROSITE" id="PS50234"/>
    </source>
</evidence>
<evidence type="ECO:0000313" key="6">
    <source>
        <dbReference type="EMBL" id="CAL1133889.1"/>
    </source>
</evidence>
<evidence type="ECO:0000313" key="5">
    <source>
        <dbReference type="EMBL" id="CAI3980514.1"/>
    </source>
</evidence>